<keyword evidence="2" id="KW-1185">Reference proteome</keyword>
<comment type="caution">
    <text evidence="1">The sequence shown here is derived from an EMBL/GenBank/DDBJ whole genome shotgun (WGS) entry which is preliminary data.</text>
</comment>
<reference evidence="1 2" key="1">
    <citation type="journal article" date="2019" name="G3 (Bethesda)">
        <title>Sequencing of a Wild Apple (Malus baccata) Genome Unravels the Differences Between Cultivated and Wild Apple Species Regarding Disease Resistance and Cold Tolerance.</title>
        <authorList>
            <person name="Chen X."/>
        </authorList>
    </citation>
    <scope>NUCLEOTIDE SEQUENCE [LARGE SCALE GENOMIC DNA]</scope>
    <source>
        <strain evidence="2">cv. Shandingzi</strain>
        <tissue evidence="1">Leaves</tissue>
    </source>
</reference>
<proteinExistence type="predicted"/>
<evidence type="ECO:0000313" key="1">
    <source>
        <dbReference type="EMBL" id="TQD94841.1"/>
    </source>
</evidence>
<accession>A0A540M7W8</accession>
<dbReference type="EMBL" id="VIEB01000334">
    <property type="protein sequence ID" value="TQD94841.1"/>
    <property type="molecule type" value="Genomic_DNA"/>
</dbReference>
<name>A0A540M7W8_MALBA</name>
<dbReference type="AlphaFoldDB" id="A0A540M7W8"/>
<dbReference type="Proteomes" id="UP000315295">
    <property type="component" value="Unassembled WGS sequence"/>
</dbReference>
<gene>
    <name evidence="1" type="ORF">C1H46_019541</name>
</gene>
<sequence>MNKQLTPRTPAKIKDNNEHATFFDGESEAMAGRVAWIRIWTPESEPAREPADKIWAIVLRFDNG</sequence>
<organism evidence="1 2">
    <name type="scientific">Malus baccata</name>
    <name type="common">Siberian crab apple</name>
    <name type="synonym">Pyrus baccata</name>
    <dbReference type="NCBI Taxonomy" id="106549"/>
    <lineage>
        <taxon>Eukaryota</taxon>
        <taxon>Viridiplantae</taxon>
        <taxon>Streptophyta</taxon>
        <taxon>Embryophyta</taxon>
        <taxon>Tracheophyta</taxon>
        <taxon>Spermatophyta</taxon>
        <taxon>Magnoliopsida</taxon>
        <taxon>eudicotyledons</taxon>
        <taxon>Gunneridae</taxon>
        <taxon>Pentapetalae</taxon>
        <taxon>rosids</taxon>
        <taxon>fabids</taxon>
        <taxon>Rosales</taxon>
        <taxon>Rosaceae</taxon>
        <taxon>Amygdaloideae</taxon>
        <taxon>Maleae</taxon>
        <taxon>Malus</taxon>
    </lineage>
</organism>
<protein>
    <submittedName>
        <fullName evidence="1">Uncharacterized protein</fullName>
    </submittedName>
</protein>
<evidence type="ECO:0000313" key="2">
    <source>
        <dbReference type="Proteomes" id="UP000315295"/>
    </source>
</evidence>